<evidence type="ECO:0000256" key="1">
    <source>
        <dbReference type="SAM" id="MobiDB-lite"/>
    </source>
</evidence>
<gene>
    <name evidence="2" type="ORF">HOP61_13315</name>
</gene>
<sequence>MKRIEFIQRTDNRKIGDVVTVSDVVAKILVKAGKAKYVTETIEAEEKPAPKRKRRSKKQDKDE</sequence>
<name>A0AAW4YTP0_9GAMM</name>
<dbReference type="Proteomes" id="UP001320178">
    <property type="component" value="Unassembled WGS sequence"/>
</dbReference>
<evidence type="ECO:0000313" key="3">
    <source>
        <dbReference type="Proteomes" id="UP001320178"/>
    </source>
</evidence>
<feature type="region of interest" description="Disordered" evidence="1">
    <location>
        <begin position="44"/>
        <end position="63"/>
    </location>
</feature>
<reference evidence="2" key="1">
    <citation type="submission" date="2020-05" db="EMBL/GenBank/DDBJ databases">
        <authorList>
            <person name="Wang L."/>
            <person name="Shao Z."/>
        </authorList>
    </citation>
    <scope>NUCLEOTIDE SEQUENCE</scope>
    <source>
        <strain evidence="2">MCCC 1A05776</strain>
    </source>
</reference>
<dbReference type="RefSeq" id="WP_234239752.1">
    <property type="nucleotide sequence ID" value="NZ_JABFTS010000005.1"/>
</dbReference>
<dbReference type="AlphaFoldDB" id="A0AAW4YTP0"/>
<reference evidence="2" key="2">
    <citation type="journal article" date="2021" name="Front. Microbiol.">
        <title>Aerobic Denitrification and Heterotrophic Sulfur Oxidation in the Genus Halomonas Revealed by Six Novel Species Characterizations and Genome-Based Analysis.</title>
        <authorList>
            <person name="Wang L."/>
            <person name="Shao Z."/>
        </authorList>
    </citation>
    <scope>NUCLEOTIDE SEQUENCE</scope>
    <source>
        <strain evidence="2">MCCC 1A05776</strain>
    </source>
</reference>
<protein>
    <submittedName>
        <fullName evidence="2">Uncharacterized protein</fullName>
    </submittedName>
</protein>
<proteinExistence type="predicted"/>
<feature type="compositionally biased region" description="Basic residues" evidence="1">
    <location>
        <begin position="50"/>
        <end position="63"/>
    </location>
</feature>
<organism evidence="2 3">
    <name type="scientific">Billgrantia desiderata</name>
    <dbReference type="NCBI Taxonomy" id="52021"/>
    <lineage>
        <taxon>Bacteria</taxon>
        <taxon>Pseudomonadati</taxon>
        <taxon>Pseudomonadota</taxon>
        <taxon>Gammaproteobacteria</taxon>
        <taxon>Oceanospirillales</taxon>
        <taxon>Halomonadaceae</taxon>
        <taxon>Billgrantia</taxon>
    </lineage>
</organism>
<accession>A0AAW4YTP0</accession>
<evidence type="ECO:0000313" key="2">
    <source>
        <dbReference type="EMBL" id="MCE8052284.1"/>
    </source>
</evidence>
<comment type="caution">
    <text evidence="2">The sequence shown here is derived from an EMBL/GenBank/DDBJ whole genome shotgun (WGS) entry which is preliminary data.</text>
</comment>
<dbReference type="EMBL" id="JABFTS010000005">
    <property type="protein sequence ID" value="MCE8052284.1"/>
    <property type="molecule type" value="Genomic_DNA"/>
</dbReference>